<reference evidence="2 3" key="1">
    <citation type="submission" date="2022-01" db="EMBL/GenBank/DDBJ databases">
        <title>Collection of gut derived symbiotic bacterial strains cultured from healthy donors.</title>
        <authorList>
            <person name="Lin H."/>
            <person name="Kohout C."/>
            <person name="Waligurski E."/>
            <person name="Pamer E.G."/>
        </authorList>
    </citation>
    <scope>NUCLEOTIDE SEQUENCE [LARGE SCALE GENOMIC DNA]</scope>
    <source>
        <strain evidence="2 3">DFI.7.58</strain>
    </source>
</reference>
<dbReference type="RefSeq" id="WP_191395217.1">
    <property type="nucleotide sequence ID" value="NZ_JAKNHQ010000022.1"/>
</dbReference>
<comment type="caution">
    <text evidence="2">The sequence shown here is derived from an EMBL/GenBank/DDBJ whole genome shotgun (WGS) entry which is preliminary data.</text>
</comment>
<protein>
    <recommendedName>
        <fullName evidence="4">O-antigen ligase family protein</fullName>
    </recommendedName>
</protein>
<sequence>MNEYTEKSGNLLERTADLLADLMQTIFLTVLKPFVGLAQRMSDRLKNFLIGASFFGIMVIIYLEHTNITSLILQHLPLPSVVKYVFFDLLGCVLMAVVAVCSIKGPLQRRSCNAMMTLLWAGMCIFFIVSAIYTSLDWAAISIIFTLVFPCVYFIWNNRRDYGTLFRLVTKGLVSFNLVFFVLSVLFSPITGGQYRALFTNANSLGQYLTCTIPLFMMNYTLAWRKIGQKPRVAAPVRFDAHRPGTWFRYLAFVCRMHKELIPSLLGLGTSVALIVFSRSRTALLAAAVTLVLWFVLNYIVAHWGEGFKAIALRAVQHIVPMVLAVVICVPGTFWLIKGGTYVVYYYAAVNDLLPEGYEYLDPRLQGTRLDDAINAAMDRLDTEGKTADQVTTHRTLIWKAFAQRIEPFGHERGQIYVHDYGVAATAHNCIIQILYDSGIFTALFYFAINVASGFRALLYYFRRRKGDAYAIFPVLLMPGYLVTSLLASSYPPFAYSIALVYWLVQAPLFEKKIHKLDSLPESV</sequence>
<keyword evidence="3" id="KW-1185">Reference proteome</keyword>
<feature type="transmembrane region" description="Helical" evidence="1">
    <location>
        <begin position="316"/>
        <end position="337"/>
    </location>
</feature>
<evidence type="ECO:0000313" key="2">
    <source>
        <dbReference type="EMBL" id="MCG4611759.1"/>
    </source>
</evidence>
<dbReference type="EMBL" id="JAKNHQ010000022">
    <property type="protein sequence ID" value="MCG4611759.1"/>
    <property type="molecule type" value="Genomic_DNA"/>
</dbReference>
<name>A0ABS9MMT3_9FIRM</name>
<keyword evidence="1" id="KW-0812">Transmembrane</keyword>
<proteinExistence type="predicted"/>
<dbReference type="Proteomes" id="UP001298681">
    <property type="component" value="Unassembled WGS sequence"/>
</dbReference>
<keyword evidence="1" id="KW-0472">Membrane</keyword>
<evidence type="ECO:0008006" key="4">
    <source>
        <dbReference type="Google" id="ProtNLM"/>
    </source>
</evidence>
<feature type="transmembrane region" description="Helical" evidence="1">
    <location>
        <begin position="47"/>
        <end position="64"/>
    </location>
</feature>
<feature type="transmembrane region" description="Helical" evidence="1">
    <location>
        <begin position="261"/>
        <end position="277"/>
    </location>
</feature>
<gene>
    <name evidence="2" type="ORF">L0P57_12555</name>
</gene>
<feature type="transmembrane region" description="Helical" evidence="1">
    <location>
        <begin position="443"/>
        <end position="462"/>
    </location>
</feature>
<feature type="transmembrane region" description="Helical" evidence="1">
    <location>
        <begin position="84"/>
        <end position="103"/>
    </location>
</feature>
<feature type="transmembrane region" description="Helical" evidence="1">
    <location>
        <begin position="115"/>
        <end position="133"/>
    </location>
</feature>
<keyword evidence="1" id="KW-1133">Transmembrane helix</keyword>
<feature type="transmembrane region" description="Helical" evidence="1">
    <location>
        <begin position="205"/>
        <end position="222"/>
    </location>
</feature>
<feature type="transmembrane region" description="Helical" evidence="1">
    <location>
        <begin position="139"/>
        <end position="156"/>
    </location>
</feature>
<evidence type="ECO:0000313" key="3">
    <source>
        <dbReference type="Proteomes" id="UP001298681"/>
    </source>
</evidence>
<feature type="transmembrane region" description="Helical" evidence="1">
    <location>
        <begin position="168"/>
        <end position="190"/>
    </location>
</feature>
<feature type="transmembrane region" description="Helical" evidence="1">
    <location>
        <begin position="283"/>
        <end position="304"/>
    </location>
</feature>
<evidence type="ECO:0000256" key="1">
    <source>
        <dbReference type="SAM" id="Phobius"/>
    </source>
</evidence>
<accession>A0ABS9MMT3</accession>
<feature type="transmembrane region" description="Helical" evidence="1">
    <location>
        <begin position="469"/>
        <end position="488"/>
    </location>
</feature>
<organism evidence="2 3">
    <name type="scientific">Anaeromassilibacillus senegalensis</name>
    <dbReference type="NCBI Taxonomy" id="1673717"/>
    <lineage>
        <taxon>Bacteria</taxon>
        <taxon>Bacillati</taxon>
        <taxon>Bacillota</taxon>
        <taxon>Clostridia</taxon>
        <taxon>Eubacteriales</taxon>
        <taxon>Acutalibacteraceae</taxon>
        <taxon>Anaeromassilibacillus</taxon>
    </lineage>
</organism>